<comment type="caution">
    <text evidence="2">The sequence shown here is derived from an EMBL/GenBank/DDBJ whole genome shotgun (WGS) entry which is preliminary data.</text>
</comment>
<gene>
    <name evidence="2" type="ORF">OGATHE_006314</name>
</gene>
<dbReference type="AlphaFoldDB" id="A0A9P8NTG0"/>
<evidence type="ECO:0000313" key="2">
    <source>
        <dbReference type="EMBL" id="KAH3659430.1"/>
    </source>
</evidence>
<name>A0A9P8NTG0_9ASCO</name>
<dbReference type="EMBL" id="JAEUBD010001540">
    <property type="protein sequence ID" value="KAH3659430.1"/>
    <property type="molecule type" value="Genomic_DNA"/>
</dbReference>
<evidence type="ECO:0000313" key="3">
    <source>
        <dbReference type="Proteomes" id="UP000788993"/>
    </source>
</evidence>
<evidence type="ECO:0000256" key="1">
    <source>
        <dbReference type="SAM" id="MobiDB-lite"/>
    </source>
</evidence>
<accession>A0A9P8NTG0</accession>
<reference evidence="2" key="1">
    <citation type="journal article" date="2021" name="Open Biol.">
        <title>Shared evolutionary footprints suggest mitochondrial oxidative damage underlies multiple complex I losses in fungi.</title>
        <authorList>
            <person name="Schikora-Tamarit M.A."/>
            <person name="Marcet-Houben M."/>
            <person name="Nosek J."/>
            <person name="Gabaldon T."/>
        </authorList>
    </citation>
    <scope>NUCLEOTIDE SEQUENCE</scope>
    <source>
        <strain evidence="2">NCAIM Y.01608</strain>
    </source>
</reference>
<dbReference type="Proteomes" id="UP000788993">
    <property type="component" value="Unassembled WGS sequence"/>
</dbReference>
<keyword evidence="3" id="KW-1185">Reference proteome</keyword>
<proteinExistence type="predicted"/>
<protein>
    <submittedName>
        <fullName evidence="2">Uncharacterized protein</fullName>
    </submittedName>
</protein>
<feature type="region of interest" description="Disordered" evidence="1">
    <location>
        <begin position="1"/>
        <end position="33"/>
    </location>
</feature>
<organism evidence="2 3">
    <name type="scientific">Ogataea polymorpha</name>
    <dbReference type="NCBI Taxonomy" id="460523"/>
    <lineage>
        <taxon>Eukaryota</taxon>
        <taxon>Fungi</taxon>
        <taxon>Dikarya</taxon>
        <taxon>Ascomycota</taxon>
        <taxon>Saccharomycotina</taxon>
        <taxon>Pichiomycetes</taxon>
        <taxon>Pichiales</taxon>
        <taxon>Pichiaceae</taxon>
        <taxon>Ogataea</taxon>
    </lineage>
</organism>
<reference evidence="2" key="2">
    <citation type="submission" date="2021-01" db="EMBL/GenBank/DDBJ databases">
        <authorList>
            <person name="Schikora-Tamarit M.A."/>
        </authorList>
    </citation>
    <scope>NUCLEOTIDE SEQUENCE</scope>
    <source>
        <strain evidence="2">NCAIM Y.01608</strain>
    </source>
</reference>
<sequence length="92" mass="9642">MSFSTSLSAAALNSGPRRLQWPHHGAKNSAKTSGFSLINDSKLSAVSFTTAESGDAMAASSASPLTTAIMAKTEVRIETLNNFITTPKNNLI</sequence>